<gene>
    <name evidence="1" type="ORF">METZ01_LOCUS463497</name>
</gene>
<feature type="non-terminal residue" evidence="1">
    <location>
        <position position="72"/>
    </location>
</feature>
<reference evidence="1" key="1">
    <citation type="submission" date="2018-05" db="EMBL/GenBank/DDBJ databases">
        <authorList>
            <person name="Lanie J.A."/>
            <person name="Ng W.-L."/>
            <person name="Kazmierczak K.M."/>
            <person name="Andrzejewski T.M."/>
            <person name="Davidsen T.M."/>
            <person name="Wayne K.J."/>
            <person name="Tettelin H."/>
            <person name="Glass J.I."/>
            <person name="Rusch D."/>
            <person name="Podicherti R."/>
            <person name="Tsui H.-C.T."/>
            <person name="Winkler M.E."/>
        </authorList>
    </citation>
    <scope>NUCLEOTIDE SEQUENCE</scope>
</reference>
<protein>
    <submittedName>
        <fullName evidence="1">Uncharacterized protein</fullName>
    </submittedName>
</protein>
<feature type="non-terminal residue" evidence="1">
    <location>
        <position position="1"/>
    </location>
</feature>
<sequence length="72" mass="8429">CRNEFLGDGIRIGACNRRGLYGTSPRVRLTQLDRNVDKPDHGYHGNFKQTLPWRCPHRVRRLAQKVSDQKRL</sequence>
<proteinExistence type="predicted"/>
<organism evidence="1">
    <name type="scientific">marine metagenome</name>
    <dbReference type="NCBI Taxonomy" id="408172"/>
    <lineage>
        <taxon>unclassified sequences</taxon>
        <taxon>metagenomes</taxon>
        <taxon>ecological metagenomes</taxon>
    </lineage>
</organism>
<accession>A0A383AST4</accession>
<dbReference type="AlphaFoldDB" id="A0A383AST4"/>
<evidence type="ECO:0000313" key="1">
    <source>
        <dbReference type="EMBL" id="SVE10643.1"/>
    </source>
</evidence>
<name>A0A383AST4_9ZZZZ</name>
<dbReference type="EMBL" id="UINC01194519">
    <property type="protein sequence ID" value="SVE10643.1"/>
    <property type="molecule type" value="Genomic_DNA"/>
</dbReference>